<feature type="chain" id="PRO_5012224409" description="Capsule assembly Wzi family protein" evidence="1">
    <location>
        <begin position="21"/>
        <end position="481"/>
    </location>
</feature>
<proteinExistence type="predicted"/>
<name>A0A2A5JQE5_PSEO7</name>
<dbReference type="EMBL" id="NKHF01000052">
    <property type="protein sequence ID" value="PCK31549.1"/>
    <property type="molecule type" value="Genomic_DNA"/>
</dbReference>
<dbReference type="InterPro" id="IPR026950">
    <property type="entry name" value="Caps_assemb_Wzi"/>
</dbReference>
<dbReference type="Proteomes" id="UP000228621">
    <property type="component" value="Unassembled WGS sequence"/>
</dbReference>
<dbReference type="InterPro" id="IPR038636">
    <property type="entry name" value="Wzi_sf"/>
</dbReference>
<dbReference type="Gene3D" id="2.40.160.130">
    <property type="entry name" value="Capsule assembly protein Wzi"/>
    <property type="match status" value="1"/>
</dbReference>
<feature type="signal peptide" evidence="1">
    <location>
        <begin position="1"/>
        <end position="20"/>
    </location>
</feature>
<comment type="caution">
    <text evidence="2">The sequence shown here is derived from an EMBL/GenBank/DDBJ whole genome shotgun (WGS) entry which is preliminary data.</text>
</comment>
<organism evidence="2 3">
    <name type="scientific">Pseudoalteromonas piscicida</name>
    <dbReference type="NCBI Taxonomy" id="43662"/>
    <lineage>
        <taxon>Bacteria</taxon>
        <taxon>Pseudomonadati</taxon>
        <taxon>Pseudomonadota</taxon>
        <taxon>Gammaproteobacteria</taxon>
        <taxon>Alteromonadales</taxon>
        <taxon>Pseudoalteromonadaceae</taxon>
        <taxon>Pseudoalteromonas</taxon>
    </lineage>
</organism>
<gene>
    <name evidence="2" type="ORF">CEX98_11900</name>
</gene>
<protein>
    <recommendedName>
        <fullName evidence="4">Capsule assembly Wzi family protein</fullName>
    </recommendedName>
</protein>
<keyword evidence="3" id="KW-1185">Reference proteome</keyword>
<reference evidence="3" key="1">
    <citation type="journal article" date="2019" name="Genome Announc.">
        <title>Draft Genome Sequence of Pseudoalteromonas piscicida Strain 36Y ROTHPW, an Hypersaline Seawater Isolate from the South Coast of Sonora, Mexico.</title>
        <authorList>
            <person name="Sanchez-Diaz R."/>
            <person name="Molina-Garza Z.J."/>
            <person name="Cruz-Suarez L.E."/>
            <person name="Selvin J."/>
            <person name="Kiran G.S."/>
            <person name="Ibarra-Gamez J.C."/>
            <person name="Gomez-Gil B."/>
            <person name="Galaviz-Silva L."/>
        </authorList>
    </citation>
    <scope>NUCLEOTIDE SEQUENCE [LARGE SCALE GENOMIC DNA]</scope>
    <source>
        <strain evidence="3">36Y_RITHPW</strain>
    </source>
</reference>
<evidence type="ECO:0000313" key="2">
    <source>
        <dbReference type="EMBL" id="PCK31549.1"/>
    </source>
</evidence>
<evidence type="ECO:0008006" key="4">
    <source>
        <dbReference type="Google" id="ProtNLM"/>
    </source>
</evidence>
<accession>A0A2A5JQE5</accession>
<dbReference type="Pfam" id="PF14052">
    <property type="entry name" value="Caps_assemb_Wzi"/>
    <property type="match status" value="1"/>
</dbReference>
<dbReference type="OrthoDB" id="6376030at2"/>
<keyword evidence="1" id="KW-0732">Signal</keyword>
<evidence type="ECO:0000256" key="1">
    <source>
        <dbReference type="SAM" id="SignalP"/>
    </source>
</evidence>
<dbReference type="RefSeq" id="WP_099642291.1">
    <property type="nucleotide sequence ID" value="NZ_NKHF01000052.1"/>
</dbReference>
<evidence type="ECO:0000313" key="3">
    <source>
        <dbReference type="Proteomes" id="UP000228621"/>
    </source>
</evidence>
<dbReference type="AlphaFoldDB" id="A0A2A5JQE5"/>
<sequence>MNLAQILACCGIFASNLVIASPTAYLPIGQDPLLEYQIDKMFAVTVGTPMAKPYRISEIKMHLTNLKQRDPSLHQSISEGIAPYLQSDGITQRSITLRVDSGEEKQIANDRGNLSGEYAELGFAGVWRGSDTSILQIGAEYRAEANKLVPYNTFYGMSFGNLQLNLGYKEHWFSPFKHSAQVYSNNAKPSLSASLGLVVPVKNWWNFDFELFYSELEKVQQGIKFQGTLHDGTPKIAGTHFSIEPLDGWKIGLNRVLQFGGGPRKVDFGDFIKAYIDPAGSDNRTEDLAQDDELGDQWATITTSFTTEYGTKAQWYLEYGGEDTNNHKNYLFGNTATSVGVFLPQLTPKASLRYEFTDMESLWYVNEIYETTGNTIDGFVIGHFAGNHRQFDDGAPAQVHVLEGTYQSDYRSLWRAKLSVIDNESNYFNELGEMGAEYERGYEFELAHIGEAYSKQVETKLTLGKDVFGENYTWLSVHVYW</sequence>